<dbReference type="STRING" id="1335309.GA0116948_104123"/>
<evidence type="ECO:0000313" key="1">
    <source>
        <dbReference type="EMBL" id="SCC18446.1"/>
    </source>
</evidence>
<gene>
    <name evidence="1" type="ORF">GA0116948_104123</name>
</gene>
<dbReference type="EMBL" id="FMAR01000004">
    <property type="protein sequence ID" value="SCC18446.1"/>
    <property type="molecule type" value="Genomic_DNA"/>
</dbReference>
<organism evidence="1 2">
    <name type="scientific">Chitinophaga costaii</name>
    <dbReference type="NCBI Taxonomy" id="1335309"/>
    <lineage>
        <taxon>Bacteria</taxon>
        <taxon>Pseudomonadati</taxon>
        <taxon>Bacteroidota</taxon>
        <taxon>Chitinophagia</taxon>
        <taxon>Chitinophagales</taxon>
        <taxon>Chitinophagaceae</taxon>
        <taxon>Chitinophaga</taxon>
    </lineage>
</organism>
<dbReference type="AlphaFoldDB" id="A0A1C4CHC6"/>
<name>A0A1C4CHC6_9BACT</name>
<sequence length="38" mass="4375">MTPHRDGVIPFRVGKVKIRRRKPAKKKVDASIYVQVLS</sequence>
<protein>
    <submittedName>
        <fullName evidence="1">Uncharacterized protein</fullName>
    </submittedName>
</protein>
<proteinExistence type="predicted"/>
<dbReference type="Proteomes" id="UP000242818">
    <property type="component" value="Unassembled WGS sequence"/>
</dbReference>
<keyword evidence="2" id="KW-1185">Reference proteome</keyword>
<reference evidence="1 2" key="1">
    <citation type="submission" date="2016-08" db="EMBL/GenBank/DDBJ databases">
        <authorList>
            <person name="Seilhamer J.J."/>
        </authorList>
    </citation>
    <scope>NUCLEOTIDE SEQUENCE [LARGE SCALE GENOMIC DNA]</scope>
    <source>
        <strain evidence="1 2">A37T2</strain>
    </source>
</reference>
<accession>A0A1C4CHC6</accession>
<evidence type="ECO:0000313" key="2">
    <source>
        <dbReference type="Proteomes" id="UP000242818"/>
    </source>
</evidence>